<dbReference type="Gene3D" id="3.30.70.20">
    <property type="match status" value="1"/>
</dbReference>
<evidence type="ECO:0000313" key="13">
    <source>
        <dbReference type="EMBL" id="KFF41286.1"/>
    </source>
</evidence>
<keyword evidence="10" id="KW-0535">Nitrogen fixation</keyword>
<keyword evidence="9" id="KW-0411">Iron-sulfur</keyword>
<keyword evidence="4" id="KW-0004">4Fe-4S</keyword>
<proteinExistence type="predicted"/>
<dbReference type="PROSITE" id="PS51379">
    <property type="entry name" value="4FE4S_FER_2"/>
    <property type="match status" value="2"/>
</dbReference>
<dbReference type="eggNOG" id="COG3383">
    <property type="taxonomic scope" value="Bacteria"/>
</dbReference>
<evidence type="ECO:0000259" key="12">
    <source>
        <dbReference type="PROSITE" id="PS51379"/>
    </source>
</evidence>
<dbReference type="STRING" id="1527444.ucyna2_00911"/>
<dbReference type="Proteomes" id="UP000028922">
    <property type="component" value="Unassembled WGS sequence"/>
</dbReference>
<dbReference type="PATRIC" id="fig|1527444.3.peg.864"/>
<dbReference type="InterPro" id="IPR017900">
    <property type="entry name" value="4Fe4S_Fe_S_CS"/>
</dbReference>
<dbReference type="EMBL" id="JPSP01000010">
    <property type="protein sequence ID" value="KFF41286.1"/>
    <property type="molecule type" value="Genomic_DNA"/>
</dbReference>
<evidence type="ECO:0000256" key="3">
    <source>
        <dbReference type="ARBA" id="ARBA00022448"/>
    </source>
</evidence>
<accession>A0A086CGH2</accession>
<dbReference type="PANTHER" id="PTHR43687:SF1">
    <property type="entry name" value="FERREDOXIN III"/>
    <property type="match status" value="1"/>
</dbReference>
<dbReference type="PROSITE" id="PS00198">
    <property type="entry name" value="4FE4S_FER_1"/>
    <property type="match status" value="1"/>
</dbReference>
<dbReference type="NCBIfam" id="TIGR02936">
    <property type="entry name" value="fdxN_nitrog"/>
    <property type="match status" value="1"/>
</dbReference>
<keyword evidence="6" id="KW-0677">Repeat</keyword>
<keyword evidence="3" id="KW-0813">Transport</keyword>
<evidence type="ECO:0000256" key="4">
    <source>
        <dbReference type="ARBA" id="ARBA00022485"/>
    </source>
</evidence>
<evidence type="ECO:0000313" key="14">
    <source>
        <dbReference type="Proteomes" id="UP000028922"/>
    </source>
</evidence>
<dbReference type="PANTHER" id="PTHR43687">
    <property type="entry name" value="ADENYLYLSULFATE REDUCTASE, BETA SUBUNIT"/>
    <property type="match status" value="1"/>
</dbReference>
<evidence type="ECO:0000256" key="6">
    <source>
        <dbReference type="ARBA" id="ARBA00022737"/>
    </source>
</evidence>
<organism evidence="13 14">
    <name type="scientific">Candidatus Atelocyanobacterium thalassa isolate SIO64986</name>
    <dbReference type="NCBI Taxonomy" id="1527444"/>
    <lineage>
        <taxon>Bacteria</taxon>
        <taxon>Bacillati</taxon>
        <taxon>Cyanobacteriota</taxon>
        <taxon>Cyanophyceae</taxon>
        <taxon>Oscillatoriophycideae</taxon>
        <taxon>Chroococcales</taxon>
        <taxon>Aphanothecaceae</taxon>
        <taxon>Candidatus Atelocyanobacterium</taxon>
        <taxon>Candidatus Atelocyanobacterium thalassae</taxon>
    </lineage>
</organism>
<evidence type="ECO:0000256" key="8">
    <source>
        <dbReference type="ARBA" id="ARBA00023004"/>
    </source>
</evidence>
<evidence type="ECO:0000256" key="9">
    <source>
        <dbReference type="ARBA" id="ARBA00023014"/>
    </source>
</evidence>
<dbReference type="InterPro" id="IPR050572">
    <property type="entry name" value="Fe-S_Ferredoxin"/>
</dbReference>
<evidence type="ECO:0000256" key="5">
    <source>
        <dbReference type="ARBA" id="ARBA00022723"/>
    </source>
</evidence>
<comment type="cofactor">
    <cofactor evidence="1">
        <name>[4Fe-4S] cluster</name>
        <dbReference type="ChEBI" id="CHEBI:49883"/>
    </cofactor>
</comment>
<dbReference type="Pfam" id="PF13484">
    <property type="entry name" value="Fer4_16"/>
    <property type="match status" value="1"/>
</dbReference>
<feature type="domain" description="4Fe-4S ferredoxin-type" evidence="12">
    <location>
        <begin position="67"/>
        <end position="96"/>
    </location>
</feature>
<feature type="domain" description="4Fe-4S ferredoxin-type" evidence="12">
    <location>
        <begin position="18"/>
        <end position="47"/>
    </location>
</feature>
<dbReference type="SUPFAM" id="SSF54862">
    <property type="entry name" value="4Fe-4S ferredoxins"/>
    <property type="match status" value="1"/>
</dbReference>
<sequence>MANLTGLTFGQKEWTPKFVEAIDKETCLGCGRCFKVCGHNVLTLLGVNEDGEIIDEDDDDDDVERQVMGIVNKDNCVGCEACAKICPKNCYTNEPLAM</sequence>
<evidence type="ECO:0000256" key="1">
    <source>
        <dbReference type="ARBA" id="ARBA00001966"/>
    </source>
</evidence>
<evidence type="ECO:0000256" key="10">
    <source>
        <dbReference type="ARBA" id="ARBA00023231"/>
    </source>
</evidence>
<name>A0A086CGH2_9CHRO</name>
<dbReference type="GO" id="GO:0046872">
    <property type="term" value="F:metal ion binding"/>
    <property type="evidence" value="ECO:0007669"/>
    <property type="project" value="UniProtKB-KW"/>
</dbReference>
<evidence type="ECO:0000256" key="11">
    <source>
        <dbReference type="ARBA" id="ARBA00030616"/>
    </source>
</evidence>
<dbReference type="InterPro" id="IPR014283">
    <property type="entry name" value="FdIII_4_nif"/>
</dbReference>
<dbReference type="InterPro" id="IPR017896">
    <property type="entry name" value="4Fe4S_Fe-S-bd"/>
</dbReference>
<keyword evidence="5" id="KW-0479">Metal-binding</keyword>
<reference evidence="13 14" key="1">
    <citation type="submission" date="2014-08" db="EMBL/GenBank/DDBJ databases">
        <title>Comparative genomics reveals surprising divergence of two closely related strains of uncultivated UCYN-A cyanobacteria.</title>
        <authorList>
            <person name="Bombar D."/>
            <person name="Heller P."/>
            <person name="Sanchez-Baracaldo P."/>
            <person name="Carter B.J."/>
            <person name="Zert J.P."/>
        </authorList>
    </citation>
    <scope>NUCLEOTIDE SEQUENCE [LARGE SCALE GENOMIC DNA]</scope>
</reference>
<dbReference type="GO" id="GO:0051539">
    <property type="term" value="F:4 iron, 4 sulfur cluster binding"/>
    <property type="evidence" value="ECO:0007669"/>
    <property type="project" value="UniProtKB-KW"/>
</dbReference>
<comment type="caution">
    <text evidence="13">The sequence shown here is derived from an EMBL/GenBank/DDBJ whole genome shotgun (WGS) entry which is preliminary data.</text>
</comment>
<comment type="function">
    <text evidence="2">Ferredoxins are iron-sulfur proteins that transfer electrons in a wide variety of metabolic reactions.</text>
</comment>
<protein>
    <recommendedName>
        <fullName evidence="11">Ferredoxin III</fullName>
    </recommendedName>
</protein>
<keyword evidence="7" id="KW-0249">Electron transport</keyword>
<dbReference type="AlphaFoldDB" id="A0A086CGH2"/>
<evidence type="ECO:0000256" key="2">
    <source>
        <dbReference type="ARBA" id="ARBA00003532"/>
    </source>
</evidence>
<evidence type="ECO:0000256" key="7">
    <source>
        <dbReference type="ARBA" id="ARBA00022982"/>
    </source>
</evidence>
<keyword evidence="8" id="KW-0408">Iron</keyword>
<gene>
    <name evidence="13" type="ORF">ucyna2_00911</name>
</gene>